<dbReference type="RefSeq" id="XP_040767753.1">
    <property type="nucleotide sequence ID" value="XM_040906206.1"/>
</dbReference>
<proteinExistence type="predicted"/>
<name>A0A165G9A5_9APHY</name>
<dbReference type="InParanoid" id="A0A165G9A5"/>
<reference evidence="1 2" key="1">
    <citation type="journal article" date="2016" name="Mol. Biol. Evol.">
        <title>Comparative Genomics of Early-Diverging Mushroom-Forming Fungi Provides Insights into the Origins of Lignocellulose Decay Capabilities.</title>
        <authorList>
            <person name="Nagy L.G."/>
            <person name="Riley R."/>
            <person name="Tritt A."/>
            <person name="Adam C."/>
            <person name="Daum C."/>
            <person name="Floudas D."/>
            <person name="Sun H."/>
            <person name="Yadav J.S."/>
            <person name="Pangilinan J."/>
            <person name="Larsson K.H."/>
            <person name="Matsuura K."/>
            <person name="Barry K."/>
            <person name="Labutti K."/>
            <person name="Kuo R."/>
            <person name="Ohm R.A."/>
            <person name="Bhattacharya S.S."/>
            <person name="Shirouzu T."/>
            <person name="Yoshinaga Y."/>
            <person name="Martin F.M."/>
            <person name="Grigoriev I.V."/>
            <person name="Hibbett D.S."/>
        </authorList>
    </citation>
    <scope>NUCLEOTIDE SEQUENCE [LARGE SCALE GENOMIC DNA]</scope>
    <source>
        <strain evidence="1 2">93-53</strain>
    </source>
</reference>
<keyword evidence="2" id="KW-1185">Reference proteome</keyword>
<dbReference type="GeneID" id="63823235"/>
<dbReference type="Proteomes" id="UP000076871">
    <property type="component" value="Unassembled WGS sequence"/>
</dbReference>
<organism evidence="1 2">
    <name type="scientific">Laetiporus sulphureus 93-53</name>
    <dbReference type="NCBI Taxonomy" id="1314785"/>
    <lineage>
        <taxon>Eukaryota</taxon>
        <taxon>Fungi</taxon>
        <taxon>Dikarya</taxon>
        <taxon>Basidiomycota</taxon>
        <taxon>Agaricomycotina</taxon>
        <taxon>Agaricomycetes</taxon>
        <taxon>Polyporales</taxon>
        <taxon>Laetiporus</taxon>
    </lineage>
</organism>
<dbReference type="AlphaFoldDB" id="A0A165G9A5"/>
<protein>
    <submittedName>
        <fullName evidence="1">Uncharacterized protein</fullName>
    </submittedName>
</protein>
<evidence type="ECO:0000313" key="1">
    <source>
        <dbReference type="EMBL" id="KZT10013.1"/>
    </source>
</evidence>
<dbReference type="EMBL" id="KV427610">
    <property type="protein sequence ID" value="KZT10013.1"/>
    <property type="molecule type" value="Genomic_DNA"/>
</dbReference>
<sequence>MYAYRCISTLPSLPDSIISRSIPDMCYYLLAYTEYGCGHQLLDRRNFVDCNRVTCRRSRFHNVDEHDCTNECTEEWSVGRC</sequence>
<accession>A0A165G9A5</accession>
<dbReference type="OrthoDB" id="2800331at2759"/>
<evidence type="ECO:0000313" key="2">
    <source>
        <dbReference type="Proteomes" id="UP000076871"/>
    </source>
</evidence>
<gene>
    <name evidence="1" type="ORF">LAESUDRAFT_694558</name>
</gene>